<accession>A0AAD6SDE9</accession>
<gene>
    <name evidence="1" type="ORF">C8F04DRAFT_1299794</name>
</gene>
<dbReference type="AlphaFoldDB" id="A0AAD6SDE9"/>
<comment type="caution">
    <text evidence="1">The sequence shown here is derived from an EMBL/GenBank/DDBJ whole genome shotgun (WGS) entry which is preliminary data.</text>
</comment>
<protein>
    <submittedName>
        <fullName evidence="1">Uncharacterized protein</fullName>
    </submittedName>
</protein>
<organism evidence="1 2">
    <name type="scientific">Mycena alexandri</name>
    <dbReference type="NCBI Taxonomy" id="1745969"/>
    <lineage>
        <taxon>Eukaryota</taxon>
        <taxon>Fungi</taxon>
        <taxon>Dikarya</taxon>
        <taxon>Basidiomycota</taxon>
        <taxon>Agaricomycotina</taxon>
        <taxon>Agaricomycetes</taxon>
        <taxon>Agaricomycetidae</taxon>
        <taxon>Agaricales</taxon>
        <taxon>Marasmiineae</taxon>
        <taxon>Mycenaceae</taxon>
        <taxon>Mycena</taxon>
    </lineage>
</organism>
<dbReference type="Proteomes" id="UP001218188">
    <property type="component" value="Unassembled WGS sequence"/>
</dbReference>
<reference evidence="1" key="1">
    <citation type="submission" date="2023-03" db="EMBL/GenBank/DDBJ databases">
        <title>Massive genome expansion in bonnet fungi (Mycena s.s.) driven by repeated elements and novel gene families across ecological guilds.</title>
        <authorList>
            <consortium name="Lawrence Berkeley National Laboratory"/>
            <person name="Harder C.B."/>
            <person name="Miyauchi S."/>
            <person name="Viragh M."/>
            <person name="Kuo A."/>
            <person name="Thoen E."/>
            <person name="Andreopoulos B."/>
            <person name="Lu D."/>
            <person name="Skrede I."/>
            <person name="Drula E."/>
            <person name="Henrissat B."/>
            <person name="Morin E."/>
            <person name="Kohler A."/>
            <person name="Barry K."/>
            <person name="LaButti K."/>
            <person name="Morin E."/>
            <person name="Salamov A."/>
            <person name="Lipzen A."/>
            <person name="Mereny Z."/>
            <person name="Hegedus B."/>
            <person name="Baldrian P."/>
            <person name="Stursova M."/>
            <person name="Weitz H."/>
            <person name="Taylor A."/>
            <person name="Grigoriev I.V."/>
            <person name="Nagy L.G."/>
            <person name="Martin F."/>
            <person name="Kauserud H."/>
        </authorList>
    </citation>
    <scope>NUCLEOTIDE SEQUENCE</scope>
    <source>
        <strain evidence="1">CBHHK200</strain>
    </source>
</reference>
<name>A0AAD6SDE9_9AGAR</name>
<keyword evidence="2" id="KW-1185">Reference proteome</keyword>
<dbReference type="EMBL" id="JARJCM010000151">
    <property type="protein sequence ID" value="KAJ7025603.1"/>
    <property type="molecule type" value="Genomic_DNA"/>
</dbReference>
<sequence length="163" mass="18682">MECSPYGLEFWGNTGWLQSCQSSSSWTVTAIVNHLPSSAFVPALPEIWRLDPDMDALPQEVTHSRESEEREHRYDKQLEPSETHGIVIVDEKVGHRPFTNVDLFNLHHKFFIGVEVIGPRAMCQRLNAYSIPVFIFAPMSSRTNSIYIVNQPPYNQYMTQGKI</sequence>
<proteinExistence type="predicted"/>
<evidence type="ECO:0000313" key="1">
    <source>
        <dbReference type="EMBL" id="KAJ7025603.1"/>
    </source>
</evidence>
<evidence type="ECO:0000313" key="2">
    <source>
        <dbReference type="Proteomes" id="UP001218188"/>
    </source>
</evidence>